<feature type="compositionally biased region" description="Polar residues" evidence="8">
    <location>
        <begin position="474"/>
        <end position="492"/>
    </location>
</feature>
<dbReference type="SUPFAM" id="SSF50911">
    <property type="entry name" value="Mannose 6-phosphate receptor domain"/>
    <property type="match status" value="1"/>
</dbReference>
<evidence type="ECO:0000256" key="5">
    <source>
        <dbReference type="ARBA" id="ARBA00022824"/>
    </source>
</evidence>
<proteinExistence type="inferred from homology"/>
<dbReference type="PANTHER" id="PTHR15414">
    <property type="entry name" value="OS-9-RELATED"/>
    <property type="match status" value="1"/>
</dbReference>
<name>A0A371C3Y5_YARLL</name>
<feature type="chain" id="PRO_5016704308" description="Endoplasmic reticulum lectin" evidence="9">
    <location>
        <begin position="18"/>
        <end position="558"/>
    </location>
</feature>
<comment type="function">
    <text evidence="7">Lectin involved in the quality control of the secretory pathway. As a member of the endoplasmic reticulum-associated degradation lumenal (ERAD-L) surveillance system, targets misfolded endoplasmic reticulum lumenal glycoproteins for degradation.</text>
</comment>
<comment type="similarity">
    <text evidence="2 7">Belongs to the OS-9 family.</text>
</comment>
<dbReference type="InterPro" id="IPR009011">
    <property type="entry name" value="Man6P_isomerase_rcpt-bd_dom_sf"/>
</dbReference>
<dbReference type="InterPro" id="IPR045149">
    <property type="entry name" value="OS-9-like"/>
</dbReference>
<dbReference type="PROSITE" id="PS51914">
    <property type="entry name" value="MRH"/>
    <property type="match status" value="1"/>
</dbReference>
<feature type="signal peptide" evidence="9">
    <location>
        <begin position="1"/>
        <end position="17"/>
    </location>
</feature>
<protein>
    <recommendedName>
        <fullName evidence="7">Endoplasmic reticulum lectin</fullName>
    </recommendedName>
    <alternativeName>
        <fullName evidence="7">Protein OS-9 homolog</fullName>
    </alternativeName>
</protein>
<dbReference type="EMBL" id="KZ859025">
    <property type="protein sequence ID" value="RDW24690.1"/>
    <property type="molecule type" value="Genomic_DNA"/>
</dbReference>
<evidence type="ECO:0000256" key="3">
    <source>
        <dbReference type="ARBA" id="ARBA00022729"/>
    </source>
</evidence>
<feature type="domain" description="MRH" evidence="10">
    <location>
        <begin position="111"/>
        <end position="237"/>
    </location>
</feature>
<keyword evidence="7" id="KW-0472">Membrane</keyword>
<comment type="subcellular location">
    <subcellularLocation>
        <location evidence="1 7">Endoplasmic reticulum membrane</location>
        <topology evidence="1 7">Peripheral membrane protein</topology>
        <orientation evidence="1 7">Lumenal side</orientation>
    </subcellularLocation>
</comment>
<sequence>MLLKSLALIASSSLAATFNIGDDLFADPQFTVQFHNRPLRQADVQNGLLPHRDPVYGHPLGYEMMQFNGTNHICGIPEVTTTKSSKSREEGELSPTEARDRALELMLPLLGDCLFYEQGFFSYRFCYGSGVVQYRRHGDNYFPRIYPPPQADDSPTFVLGSFEKDDTTNTVTSAGGIPFLAHRLRSGTHCPLTGANREIEVQFVCDKNVQHDHILWIKEKRTCNYVMQVGTPRLCKDMRFQPPPDESLPIMCYSVESEAPEFETIDGMFDGVAHVKEEQEAVSARAHQFVGSNVNKDKIDEIEVAWRFTKARALNYIGVWLGDCVNRQTLFKELGIATPSHDAPFIIQTRSMFVPAPINRHFEVRLMITRQQLLLSINDDDVTLEEKYAWWQEQGDMSNLEIQGLTMLDDAGIEDVLARATDEVMKQLNKEAKQSKKLAKKKEAASTKREEAKKQVEASVEEEAVDSAEDDGTDTVTSTQTFFRTQTLSTAEAESKQMPDKAEEDEDEDLIVTMYFEDGEFKIEGFEVADFEGVKSAMKDLADKEDDDDDYEDYGLSD</sequence>
<gene>
    <name evidence="11" type="ORF">B0I71DRAFT_133895</name>
</gene>
<evidence type="ECO:0000256" key="8">
    <source>
        <dbReference type="SAM" id="MobiDB-lite"/>
    </source>
</evidence>
<keyword evidence="5 7" id="KW-0256">Endoplasmic reticulum</keyword>
<dbReference type="AlphaFoldDB" id="A0A371C3Y5"/>
<organism evidence="11 12">
    <name type="scientific">Yarrowia lipolytica</name>
    <name type="common">Candida lipolytica</name>
    <dbReference type="NCBI Taxonomy" id="4952"/>
    <lineage>
        <taxon>Eukaryota</taxon>
        <taxon>Fungi</taxon>
        <taxon>Dikarya</taxon>
        <taxon>Ascomycota</taxon>
        <taxon>Saccharomycotina</taxon>
        <taxon>Dipodascomycetes</taxon>
        <taxon>Dipodascales</taxon>
        <taxon>Dipodascales incertae sedis</taxon>
        <taxon>Yarrowia</taxon>
    </lineage>
</organism>
<reference evidence="11 12" key="1">
    <citation type="submission" date="2018-07" db="EMBL/GenBank/DDBJ databases">
        <title>Draft Genome Assemblies for Five Robust Yarrowia lipolytica Strains Exhibiting High Lipid Production and Pentose Sugar Utilization and Sugar Alcohol Secretion from Undetoxified Lignocellulosic Biomass Hydrolysates.</title>
        <authorList>
            <consortium name="DOE Joint Genome Institute"/>
            <person name="Walker C."/>
            <person name="Ryu S."/>
            <person name="Na H."/>
            <person name="Zane M."/>
            <person name="LaButti K."/>
            <person name="Lipzen A."/>
            <person name="Haridas S."/>
            <person name="Barry K."/>
            <person name="Grigoriev I.V."/>
            <person name="Quarterman J."/>
            <person name="Slininger P."/>
            <person name="Dien B."/>
            <person name="Trinh C.T."/>
        </authorList>
    </citation>
    <scope>NUCLEOTIDE SEQUENCE [LARGE SCALE GENOMIC DNA]</scope>
    <source>
        <strain evidence="11 12">YB392</strain>
    </source>
</reference>
<evidence type="ECO:0000256" key="2">
    <source>
        <dbReference type="ARBA" id="ARBA00009918"/>
    </source>
</evidence>
<dbReference type="InterPro" id="IPR012913">
    <property type="entry name" value="OS9-like_dom"/>
</dbReference>
<evidence type="ECO:0000313" key="12">
    <source>
        <dbReference type="Proteomes" id="UP000256601"/>
    </source>
</evidence>
<dbReference type="GO" id="GO:0005789">
    <property type="term" value="C:endoplasmic reticulum membrane"/>
    <property type="evidence" value="ECO:0007669"/>
    <property type="project" value="UniProtKB-SubCell"/>
</dbReference>
<evidence type="ECO:0000256" key="7">
    <source>
        <dbReference type="RuleBase" id="RU369099"/>
    </source>
</evidence>
<feature type="compositionally biased region" description="Basic and acidic residues" evidence="8">
    <location>
        <begin position="441"/>
        <end position="456"/>
    </location>
</feature>
<feature type="region of interest" description="Disordered" evidence="8">
    <location>
        <begin position="435"/>
        <end position="508"/>
    </location>
</feature>
<evidence type="ECO:0000256" key="6">
    <source>
        <dbReference type="ARBA" id="ARBA00023157"/>
    </source>
</evidence>
<keyword evidence="3 9" id="KW-0732">Signal</keyword>
<dbReference type="InterPro" id="IPR044865">
    <property type="entry name" value="MRH_dom"/>
</dbReference>
<evidence type="ECO:0000256" key="4">
    <source>
        <dbReference type="ARBA" id="ARBA00022734"/>
    </source>
</evidence>
<evidence type="ECO:0000313" key="11">
    <source>
        <dbReference type="EMBL" id="RDW24690.1"/>
    </source>
</evidence>
<dbReference type="GO" id="GO:0030246">
    <property type="term" value="F:carbohydrate binding"/>
    <property type="evidence" value="ECO:0007669"/>
    <property type="project" value="UniProtKB-UniRule"/>
</dbReference>
<dbReference type="GO" id="GO:0030970">
    <property type="term" value="P:retrograde protein transport, ER to cytosol"/>
    <property type="evidence" value="ECO:0007669"/>
    <property type="project" value="TreeGrafter"/>
</dbReference>
<evidence type="ECO:0000256" key="1">
    <source>
        <dbReference type="ARBA" id="ARBA00004367"/>
    </source>
</evidence>
<feature type="region of interest" description="Disordered" evidence="8">
    <location>
        <begin position="539"/>
        <end position="558"/>
    </location>
</feature>
<evidence type="ECO:0000259" key="10">
    <source>
        <dbReference type="PROSITE" id="PS51914"/>
    </source>
</evidence>
<accession>A0A371C3Y5</accession>
<keyword evidence="4 7" id="KW-0430">Lectin</keyword>
<dbReference type="PANTHER" id="PTHR15414:SF0">
    <property type="entry name" value="ENDOPLASMIC RETICULUM LECTIN 1"/>
    <property type="match status" value="1"/>
</dbReference>
<dbReference type="Pfam" id="PF07915">
    <property type="entry name" value="PRKCSH"/>
    <property type="match status" value="1"/>
</dbReference>
<evidence type="ECO:0000256" key="9">
    <source>
        <dbReference type="SAM" id="SignalP"/>
    </source>
</evidence>
<dbReference type="Gene3D" id="2.70.130.10">
    <property type="entry name" value="Mannose-6-phosphate receptor binding domain"/>
    <property type="match status" value="1"/>
</dbReference>
<dbReference type="GO" id="GO:0005788">
    <property type="term" value="C:endoplasmic reticulum lumen"/>
    <property type="evidence" value="ECO:0007669"/>
    <property type="project" value="UniProtKB-UniRule"/>
</dbReference>
<dbReference type="VEuPathDB" id="FungiDB:YALI0_E32131g"/>
<dbReference type="GO" id="GO:0030968">
    <property type="term" value="P:endoplasmic reticulum unfolded protein response"/>
    <property type="evidence" value="ECO:0007669"/>
    <property type="project" value="UniProtKB-UniRule"/>
</dbReference>
<dbReference type="FunFam" id="2.70.130.10:FF:000041">
    <property type="entry name" value="Protein OS-9 homolog"/>
    <property type="match status" value="1"/>
</dbReference>
<feature type="compositionally biased region" description="Acidic residues" evidence="8">
    <location>
        <begin position="543"/>
        <end position="558"/>
    </location>
</feature>
<keyword evidence="6" id="KW-1015">Disulfide bond</keyword>
<feature type="compositionally biased region" description="Acidic residues" evidence="8">
    <location>
        <begin position="459"/>
        <end position="473"/>
    </location>
</feature>
<dbReference type="VEuPathDB" id="FungiDB:YALI1_E38107g"/>
<dbReference type="Proteomes" id="UP000256601">
    <property type="component" value="Unassembled WGS sequence"/>
</dbReference>